<dbReference type="EMBL" id="BTRK01000002">
    <property type="protein sequence ID" value="GMR38807.1"/>
    <property type="molecule type" value="Genomic_DNA"/>
</dbReference>
<comment type="caution">
    <text evidence="3">The sequence shown here is derived from an EMBL/GenBank/DDBJ whole genome shotgun (WGS) entry which is preliminary data.</text>
</comment>
<keyword evidence="4" id="KW-1185">Reference proteome</keyword>
<feature type="non-terminal residue" evidence="3">
    <location>
        <position position="1"/>
    </location>
</feature>
<dbReference type="Pfam" id="PF25234">
    <property type="entry name" value="Periphilin_C"/>
    <property type="match status" value="1"/>
</dbReference>
<dbReference type="GO" id="GO:0005654">
    <property type="term" value="C:nucleoplasm"/>
    <property type="evidence" value="ECO:0007669"/>
    <property type="project" value="TreeGrafter"/>
</dbReference>
<dbReference type="Proteomes" id="UP001328107">
    <property type="component" value="Unassembled WGS sequence"/>
</dbReference>
<accession>A0AAN5CCX3</accession>
<feature type="domain" description="Periphilin-1 C-terminal" evidence="2">
    <location>
        <begin position="27"/>
        <end position="82"/>
    </location>
</feature>
<dbReference type="PANTHER" id="PTHR15836:SF4">
    <property type="entry name" value="PERIPHILIN-1"/>
    <property type="match status" value="1"/>
</dbReference>
<dbReference type="AlphaFoldDB" id="A0AAN5CCX3"/>
<name>A0AAN5CCX3_9BILA</name>
<dbReference type="GO" id="GO:0045892">
    <property type="term" value="P:negative regulation of DNA-templated transcription"/>
    <property type="evidence" value="ECO:0007669"/>
    <property type="project" value="InterPro"/>
</dbReference>
<dbReference type="GO" id="GO:0097355">
    <property type="term" value="P:protein localization to heterochromatin"/>
    <property type="evidence" value="ECO:0007669"/>
    <property type="project" value="TreeGrafter"/>
</dbReference>
<evidence type="ECO:0000259" key="2">
    <source>
        <dbReference type="Pfam" id="PF25234"/>
    </source>
</evidence>
<sequence length="95" mass="10810">ISAPSEEDIIREEMKEREKRTCGLDRAQKHKFETKMKLLMASYKGDAGTISQVASSLVQKDPSLEDRIKPALQAVLGDLEKQLYKKVDDWLDFGI</sequence>
<feature type="compositionally biased region" description="Acidic residues" evidence="1">
    <location>
        <begin position="1"/>
        <end position="10"/>
    </location>
</feature>
<gene>
    <name evidence="3" type="ORF">PMAYCL1PPCAC_09002</name>
</gene>
<organism evidence="3 4">
    <name type="scientific">Pristionchus mayeri</name>
    <dbReference type="NCBI Taxonomy" id="1317129"/>
    <lineage>
        <taxon>Eukaryota</taxon>
        <taxon>Metazoa</taxon>
        <taxon>Ecdysozoa</taxon>
        <taxon>Nematoda</taxon>
        <taxon>Chromadorea</taxon>
        <taxon>Rhabditida</taxon>
        <taxon>Rhabditina</taxon>
        <taxon>Diplogasteromorpha</taxon>
        <taxon>Diplogasteroidea</taxon>
        <taxon>Neodiplogasteridae</taxon>
        <taxon>Pristionchus</taxon>
    </lineage>
</organism>
<dbReference type="InterPro" id="IPR057603">
    <property type="entry name" value="Periphilin-1_C"/>
</dbReference>
<evidence type="ECO:0000256" key="1">
    <source>
        <dbReference type="SAM" id="MobiDB-lite"/>
    </source>
</evidence>
<evidence type="ECO:0000313" key="3">
    <source>
        <dbReference type="EMBL" id="GMR38807.1"/>
    </source>
</evidence>
<dbReference type="PANTHER" id="PTHR15836">
    <property type="entry name" value="PERIPHILIN 1"/>
    <property type="match status" value="1"/>
</dbReference>
<feature type="region of interest" description="Disordered" evidence="1">
    <location>
        <begin position="1"/>
        <end position="20"/>
    </location>
</feature>
<feature type="compositionally biased region" description="Basic and acidic residues" evidence="1">
    <location>
        <begin position="11"/>
        <end position="20"/>
    </location>
</feature>
<proteinExistence type="predicted"/>
<dbReference type="GO" id="GO:0045814">
    <property type="term" value="P:negative regulation of gene expression, epigenetic"/>
    <property type="evidence" value="ECO:0007669"/>
    <property type="project" value="TreeGrafter"/>
</dbReference>
<reference evidence="4" key="1">
    <citation type="submission" date="2022-10" db="EMBL/GenBank/DDBJ databases">
        <title>Genome assembly of Pristionchus species.</title>
        <authorList>
            <person name="Yoshida K."/>
            <person name="Sommer R.J."/>
        </authorList>
    </citation>
    <scope>NUCLEOTIDE SEQUENCE [LARGE SCALE GENOMIC DNA]</scope>
    <source>
        <strain evidence="4">RS5460</strain>
    </source>
</reference>
<protein>
    <recommendedName>
        <fullName evidence="2">Periphilin-1 C-terminal domain-containing protein</fullName>
    </recommendedName>
</protein>
<dbReference type="InterPro" id="IPR028851">
    <property type="entry name" value="Pphln1"/>
</dbReference>
<evidence type="ECO:0000313" key="4">
    <source>
        <dbReference type="Proteomes" id="UP001328107"/>
    </source>
</evidence>